<proteinExistence type="predicted"/>
<protein>
    <recommendedName>
        <fullName evidence="5">HEAT repeat domain-containing protein</fullName>
    </recommendedName>
</protein>
<dbReference type="RefSeq" id="WP_169452624.1">
    <property type="nucleotide sequence ID" value="NZ_CP051774.1"/>
</dbReference>
<keyword evidence="2" id="KW-0732">Signal</keyword>
<dbReference type="KEGG" id="luo:HHL09_00910"/>
<dbReference type="EMBL" id="CP051774">
    <property type="protein sequence ID" value="QJE94403.1"/>
    <property type="molecule type" value="Genomic_DNA"/>
</dbReference>
<accession>A0A858RDZ9</accession>
<feature type="signal peptide" evidence="2">
    <location>
        <begin position="1"/>
        <end position="19"/>
    </location>
</feature>
<evidence type="ECO:0000256" key="1">
    <source>
        <dbReference type="SAM" id="MobiDB-lite"/>
    </source>
</evidence>
<keyword evidence="4" id="KW-1185">Reference proteome</keyword>
<feature type="chain" id="PRO_5032874793" description="HEAT repeat domain-containing protein" evidence="2">
    <location>
        <begin position="20"/>
        <end position="419"/>
    </location>
</feature>
<evidence type="ECO:0000313" key="4">
    <source>
        <dbReference type="Proteomes" id="UP000501812"/>
    </source>
</evidence>
<organism evidence="3 4">
    <name type="scientific">Luteolibacter luteus</name>
    <dbReference type="NCBI Taxonomy" id="2728835"/>
    <lineage>
        <taxon>Bacteria</taxon>
        <taxon>Pseudomonadati</taxon>
        <taxon>Verrucomicrobiota</taxon>
        <taxon>Verrucomicrobiia</taxon>
        <taxon>Verrucomicrobiales</taxon>
        <taxon>Verrucomicrobiaceae</taxon>
        <taxon>Luteolibacter</taxon>
    </lineage>
</organism>
<gene>
    <name evidence="3" type="ORF">HHL09_00910</name>
</gene>
<feature type="region of interest" description="Disordered" evidence="1">
    <location>
        <begin position="30"/>
        <end position="58"/>
    </location>
</feature>
<evidence type="ECO:0008006" key="5">
    <source>
        <dbReference type="Google" id="ProtNLM"/>
    </source>
</evidence>
<reference evidence="3 4" key="1">
    <citation type="submission" date="2020-04" db="EMBL/GenBank/DDBJ databases">
        <title>Luteolibacter sp. G-1-1-1 isolated from soil.</title>
        <authorList>
            <person name="Dahal R.H."/>
        </authorList>
    </citation>
    <scope>NUCLEOTIDE SEQUENCE [LARGE SCALE GENOMIC DNA]</scope>
    <source>
        <strain evidence="3 4">G-1-1-1</strain>
    </source>
</reference>
<name>A0A858RDZ9_9BACT</name>
<sequence length="419" mass="46135">MKGSVLGMLALVAGLLAGASGQRSFAGKKVVQDDASADAAHQTGARMEAESSRAAGPKEVRGKHDLAALLRWRQRQDSGDPELQREMERMSDVELRDLMAEFAGQLKEAGDDRIAMNRAIEMAAKELYRREGEDGIRWAFALGEGRRVVLFNMISAAAFDDPGMALPWLDGYEKEFGKGMVSTIANEAVRGATSRGAEALLKLRQLYGERLRGASFPGGRFPEDFDFKLFAKGMKGDYRSHAAMQYWAAKDKDAAWASIRESAAEGVDNPHDMGVLFSGVALMEGDRKAAEWIIPKLDEIPEDKRMQAVRGLRGQGQLTPEGARVLLPLLRNDEERVALVATCVFPMSNSGLEMLKCLPDEGSRANALLEVARSYSFQSVNVPPLQREKITGFFQSAMEELKLPEEARSQITQKYEEGN</sequence>
<dbReference type="AlphaFoldDB" id="A0A858RDZ9"/>
<dbReference type="Proteomes" id="UP000501812">
    <property type="component" value="Chromosome"/>
</dbReference>
<evidence type="ECO:0000256" key="2">
    <source>
        <dbReference type="SAM" id="SignalP"/>
    </source>
</evidence>
<evidence type="ECO:0000313" key="3">
    <source>
        <dbReference type="EMBL" id="QJE94403.1"/>
    </source>
</evidence>
<feature type="compositionally biased region" description="Basic and acidic residues" evidence="1">
    <location>
        <begin position="47"/>
        <end position="58"/>
    </location>
</feature>